<reference evidence="2" key="1">
    <citation type="submission" date="2019-11" db="EMBL/GenBank/DDBJ databases">
        <authorList>
            <person name="Feng L."/>
        </authorList>
    </citation>
    <scope>NUCLEOTIDE SEQUENCE</scope>
    <source>
        <strain evidence="2">AodontolyticusLFYP35</strain>
    </source>
</reference>
<feature type="transmembrane region" description="Helical" evidence="1">
    <location>
        <begin position="46"/>
        <end position="65"/>
    </location>
</feature>
<evidence type="ECO:0008006" key="3">
    <source>
        <dbReference type="Google" id="ProtNLM"/>
    </source>
</evidence>
<sequence>MGSSLSQKLITAGLSMAVGFVAGKVAELGWKAVTGQTAPQDDDGTASLVSVVAFAAVSAAIAAVAQRGVVNKTNKWFAPVEAVSQILSDLDQPAIAN</sequence>
<keyword evidence="1" id="KW-0472">Membrane</keyword>
<keyword evidence="1" id="KW-0812">Transmembrane</keyword>
<evidence type="ECO:0000256" key="1">
    <source>
        <dbReference type="SAM" id="Phobius"/>
    </source>
</evidence>
<dbReference type="InterPro" id="IPR025329">
    <property type="entry name" value="DUF4235"/>
</dbReference>
<dbReference type="EMBL" id="CACRSM010000002">
    <property type="protein sequence ID" value="VYS88678.1"/>
    <property type="molecule type" value="Genomic_DNA"/>
</dbReference>
<proteinExistence type="predicted"/>
<gene>
    <name evidence="2" type="ORF">AOLFYP35_00705</name>
</gene>
<organism evidence="2">
    <name type="scientific">Schaalia odontolytica</name>
    <dbReference type="NCBI Taxonomy" id="1660"/>
    <lineage>
        <taxon>Bacteria</taxon>
        <taxon>Bacillati</taxon>
        <taxon>Actinomycetota</taxon>
        <taxon>Actinomycetes</taxon>
        <taxon>Actinomycetales</taxon>
        <taxon>Actinomycetaceae</taxon>
        <taxon>Schaalia</taxon>
    </lineage>
</organism>
<keyword evidence="1" id="KW-1133">Transmembrane helix</keyword>
<accession>A0A6N2S7I1</accession>
<evidence type="ECO:0000313" key="2">
    <source>
        <dbReference type="EMBL" id="VYS88678.1"/>
    </source>
</evidence>
<name>A0A6N2S7I1_9ACTO</name>
<protein>
    <recommendedName>
        <fullName evidence="3">DUF4235 domain-containing protein</fullName>
    </recommendedName>
</protein>
<dbReference type="AlphaFoldDB" id="A0A6N2S7I1"/>
<dbReference type="Pfam" id="PF14019">
    <property type="entry name" value="DUF4235"/>
    <property type="match status" value="1"/>
</dbReference>